<evidence type="ECO:0000313" key="2">
    <source>
        <dbReference type="EMBL" id="NIJ52218.1"/>
    </source>
</evidence>
<name>A0ABX0UGS8_9BACT</name>
<evidence type="ECO:0000256" key="1">
    <source>
        <dbReference type="SAM" id="Phobius"/>
    </source>
</evidence>
<dbReference type="EMBL" id="JAASQJ010000001">
    <property type="protein sequence ID" value="NIJ52218.1"/>
    <property type="molecule type" value="Genomic_DNA"/>
</dbReference>
<gene>
    <name evidence="2" type="ORF">FHS68_001374</name>
</gene>
<keyword evidence="1" id="KW-1133">Transmembrane helix</keyword>
<accession>A0ABX0UGS8</accession>
<keyword evidence="1" id="KW-0472">Membrane</keyword>
<dbReference type="Proteomes" id="UP001179181">
    <property type="component" value="Unassembled WGS sequence"/>
</dbReference>
<dbReference type="RefSeq" id="WP_167268371.1">
    <property type="nucleotide sequence ID" value="NZ_JAASQJ010000001.1"/>
</dbReference>
<feature type="transmembrane region" description="Helical" evidence="1">
    <location>
        <begin position="85"/>
        <end position="115"/>
    </location>
</feature>
<keyword evidence="1" id="KW-0812">Transmembrane</keyword>
<protein>
    <submittedName>
        <fullName evidence="2">Uncharacterized protein</fullName>
    </submittedName>
</protein>
<reference evidence="2 3" key="1">
    <citation type="submission" date="2020-03" db="EMBL/GenBank/DDBJ databases">
        <title>Genomic Encyclopedia of Type Strains, Phase IV (KMG-IV): sequencing the most valuable type-strain genomes for metagenomic binning, comparative biology and taxonomic classification.</title>
        <authorList>
            <person name="Goeker M."/>
        </authorList>
    </citation>
    <scope>NUCLEOTIDE SEQUENCE [LARGE SCALE GENOMIC DNA]</scope>
    <source>
        <strain evidence="2 3">DSM 102865</strain>
    </source>
</reference>
<evidence type="ECO:0000313" key="3">
    <source>
        <dbReference type="Proteomes" id="UP001179181"/>
    </source>
</evidence>
<feature type="transmembrane region" description="Helical" evidence="1">
    <location>
        <begin position="47"/>
        <end position="73"/>
    </location>
</feature>
<proteinExistence type="predicted"/>
<keyword evidence="3" id="KW-1185">Reference proteome</keyword>
<sequence>MRSLILLFIVFIIVDRIGLMANVAIMNPATANIPYSVGGMLEAFGFMLMLAFWYWIAIYSGWIIANLMLVFFFEHSIVRSISAGLSLPIAYLFFGTTWFLTVWHLLMGAVFGFLFHKFVNNGQ</sequence>
<organism evidence="2 3">
    <name type="scientific">Dyadobacter arcticus</name>
    <dbReference type="NCBI Taxonomy" id="1078754"/>
    <lineage>
        <taxon>Bacteria</taxon>
        <taxon>Pseudomonadati</taxon>
        <taxon>Bacteroidota</taxon>
        <taxon>Cytophagia</taxon>
        <taxon>Cytophagales</taxon>
        <taxon>Spirosomataceae</taxon>
        <taxon>Dyadobacter</taxon>
    </lineage>
</organism>
<comment type="caution">
    <text evidence="2">The sequence shown here is derived from an EMBL/GenBank/DDBJ whole genome shotgun (WGS) entry which is preliminary data.</text>
</comment>